<dbReference type="Proteomes" id="UP000187465">
    <property type="component" value="Unassembled WGS sequence"/>
</dbReference>
<protein>
    <submittedName>
        <fullName evidence="2">Uncharacterized protein</fullName>
    </submittedName>
</protein>
<sequence length="95" mass="11549">MSRSVKKQPVCSDQQKHGSSWAKKQANKAVRRSPGDIPKGKWYQKLYNSWNICDYSFYQTKQQAIHEWETNNWIQMRFPSRQEAIQDWHKSYRRK</sequence>
<gene>
    <name evidence="2" type="ORF">BJP51_17460</name>
</gene>
<feature type="region of interest" description="Disordered" evidence="1">
    <location>
        <begin position="1"/>
        <end position="38"/>
    </location>
</feature>
<dbReference type="AlphaFoldDB" id="A0A1R0XAR1"/>
<name>A0A1R0XAR1_9BACL</name>
<organism evidence="2 3">
    <name type="scientific">Paenibacillus odorifer</name>
    <dbReference type="NCBI Taxonomy" id="189426"/>
    <lineage>
        <taxon>Bacteria</taxon>
        <taxon>Bacillati</taxon>
        <taxon>Bacillota</taxon>
        <taxon>Bacilli</taxon>
        <taxon>Bacillales</taxon>
        <taxon>Paenibacillaceae</taxon>
        <taxon>Paenibacillus</taxon>
    </lineage>
</organism>
<evidence type="ECO:0000256" key="1">
    <source>
        <dbReference type="SAM" id="MobiDB-lite"/>
    </source>
</evidence>
<evidence type="ECO:0000313" key="2">
    <source>
        <dbReference type="EMBL" id="OMD32027.1"/>
    </source>
</evidence>
<reference evidence="2 3" key="1">
    <citation type="submission" date="2016-10" db="EMBL/GenBank/DDBJ databases">
        <title>Paenibacillus species isolates.</title>
        <authorList>
            <person name="Beno S.M."/>
        </authorList>
    </citation>
    <scope>NUCLEOTIDE SEQUENCE [LARGE SCALE GENOMIC DNA]</scope>
    <source>
        <strain evidence="2 3">FSL H7-0604</strain>
    </source>
</reference>
<evidence type="ECO:0000313" key="3">
    <source>
        <dbReference type="Proteomes" id="UP000187465"/>
    </source>
</evidence>
<dbReference type="RefSeq" id="WP_036684938.1">
    <property type="nucleotide sequence ID" value="NZ_CP009428.1"/>
</dbReference>
<comment type="caution">
    <text evidence="2">The sequence shown here is derived from an EMBL/GenBank/DDBJ whole genome shotgun (WGS) entry which is preliminary data.</text>
</comment>
<accession>A0A1R0XAR1</accession>
<dbReference type="KEGG" id="pod:PODO_04050"/>
<dbReference type="EMBL" id="MKQP01000019">
    <property type="protein sequence ID" value="OMD32027.1"/>
    <property type="molecule type" value="Genomic_DNA"/>
</dbReference>
<dbReference type="GeneID" id="31569428"/>
<proteinExistence type="predicted"/>